<gene>
    <name evidence="1" type="ORF">ACFPH8_04350</name>
</gene>
<evidence type="ECO:0008006" key="3">
    <source>
        <dbReference type="Google" id="ProtNLM"/>
    </source>
</evidence>
<proteinExistence type="predicted"/>
<dbReference type="RefSeq" id="WP_376858766.1">
    <property type="nucleotide sequence ID" value="NZ_JBHSLA010000001.1"/>
</dbReference>
<sequence length="72" mass="8180">MKQTQITNYLKLGILLFGISLIVASCQKDDFTNQSNESSKTESDFKITTLRKDKILEKKSLLTKLEKIKSAI</sequence>
<dbReference type="Proteomes" id="UP001596162">
    <property type="component" value="Unassembled WGS sequence"/>
</dbReference>
<dbReference type="EMBL" id="JBHSLA010000001">
    <property type="protein sequence ID" value="MFC5194554.1"/>
    <property type="molecule type" value="Genomic_DNA"/>
</dbReference>
<evidence type="ECO:0000313" key="2">
    <source>
        <dbReference type="Proteomes" id="UP001596162"/>
    </source>
</evidence>
<keyword evidence="2" id="KW-1185">Reference proteome</keyword>
<dbReference type="PROSITE" id="PS51257">
    <property type="entry name" value="PROKAR_LIPOPROTEIN"/>
    <property type="match status" value="1"/>
</dbReference>
<protein>
    <recommendedName>
        <fullName evidence="3">Lipoprotein</fullName>
    </recommendedName>
</protein>
<comment type="caution">
    <text evidence="1">The sequence shown here is derived from an EMBL/GenBank/DDBJ whole genome shotgun (WGS) entry which is preliminary data.</text>
</comment>
<organism evidence="1 2">
    <name type="scientific">Bizionia hallyeonensis</name>
    <dbReference type="NCBI Taxonomy" id="1123757"/>
    <lineage>
        <taxon>Bacteria</taxon>
        <taxon>Pseudomonadati</taxon>
        <taxon>Bacteroidota</taxon>
        <taxon>Flavobacteriia</taxon>
        <taxon>Flavobacteriales</taxon>
        <taxon>Flavobacteriaceae</taxon>
        <taxon>Bizionia</taxon>
    </lineage>
</organism>
<name>A0ABW0C3R1_9FLAO</name>
<evidence type="ECO:0000313" key="1">
    <source>
        <dbReference type="EMBL" id="MFC5194554.1"/>
    </source>
</evidence>
<accession>A0ABW0C3R1</accession>
<reference evidence="2" key="1">
    <citation type="journal article" date="2019" name="Int. J. Syst. Evol. Microbiol.">
        <title>The Global Catalogue of Microorganisms (GCM) 10K type strain sequencing project: providing services to taxonomists for standard genome sequencing and annotation.</title>
        <authorList>
            <consortium name="The Broad Institute Genomics Platform"/>
            <consortium name="The Broad Institute Genome Sequencing Center for Infectious Disease"/>
            <person name="Wu L."/>
            <person name="Ma J."/>
        </authorList>
    </citation>
    <scope>NUCLEOTIDE SEQUENCE [LARGE SCALE GENOMIC DNA]</scope>
    <source>
        <strain evidence="2">JCM 17978</strain>
    </source>
</reference>